<dbReference type="InterPro" id="IPR003488">
    <property type="entry name" value="DprA"/>
</dbReference>
<dbReference type="InterPro" id="IPR036388">
    <property type="entry name" value="WH-like_DNA-bd_sf"/>
</dbReference>
<reference evidence="4" key="1">
    <citation type="submission" date="2020-10" db="EMBL/GenBank/DDBJ databases">
        <authorList>
            <person name="Gilroy R."/>
        </authorList>
    </citation>
    <scope>NUCLEOTIDE SEQUENCE</scope>
    <source>
        <strain evidence="4">CHK180-2868</strain>
    </source>
</reference>
<reference evidence="4" key="2">
    <citation type="journal article" date="2021" name="PeerJ">
        <title>Extensive microbial diversity within the chicken gut microbiome revealed by metagenomics and culture.</title>
        <authorList>
            <person name="Gilroy R."/>
            <person name="Ravi A."/>
            <person name="Getino M."/>
            <person name="Pursley I."/>
            <person name="Horton D.L."/>
            <person name="Alikhan N.F."/>
            <person name="Baker D."/>
            <person name="Gharbi K."/>
            <person name="Hall N."/>
            <person name="Watson M."/>
            <person name="Adriaenssens E.M."/>
            <person name="Foster-Nyarko E."/>
            <person name="Jarju S."/>
            <person name="Secka A."/>
            <person name="Antonio M."/>
            <person name="Oren A."/>
            <person name="Chaudhuri R.R."/>
            <person name="La Ragione R."/>
            <person name="Hildebrand F."/>
            <person name="Pallen M.J."/>
        </authorList>
    </citation>
    <scope>NUCLEOTIDE SEQUENCE</scope>
    <source>
        <strain evidence="4">CHK180-2868</strain>
    </source>
</reference>
<dbReference type="SUPFAM" id="SSF47781">
    <property type="entry name" value="RuvA domain 2-like"/>
    <property type="match status" value="1"/>
</dbReference>
<dbReference type="Pfam" id="PF02481">
    <property type="entry name" value="DNA_processg_A"/>
    <property type="match status" value="1"/>
</dbReference>
<gene>
    <name evidence="4" type="primary">dprA</name>
    <name evidence="4" type="ORF">IAB28_08990</name>
</gene>
<dbReference type="InterPro" id="IPR010994">
    <property type="entry name" value="RuvA_2-like"/>
</dbReference>
<dbReference type="NCBIfam" id="TIGR00732">
    <property type="entry name" value="dprA"/>
    <property type="match status" value="1"/>
</dbReference>
<accession>A0A9D1A752</accession>
<evidence type="ECO:0000259" key="2">
    <source>
        <dbReference type="Pfam" id="PF02481"/>
    </source>
</evidence>
<protein>
    <submittedName>
        <fullName evidence="4">DNA-protecting protein DprA</fullName>
    </submittedName>
</protein>
<dbReference type="Pfam" id="PF17782">
    <property type="entry name" value="WHD_DprA"/>
    <property type="match status" value="1"/>
</dbReference>
<dbReference type="AlphaFoldDB" id="A0A9D1A752"/>
<dbReference type="Gene3D" id="3.40.50.450">
    <property type="match status" value="1"/>
</dbReference>
<dbReference type="SUPFAM" id="SSF102405">
    <property type="entry name" value="MCP/YpsA-like"/>
    <property type="match status" value="1"/>
</dbReference>
<dbReference type="InterPro" id="IPR057666">
    <property type="entry name" value="DrpA_SLOG"/>
</dbReference>
<evidence type="ECO:0000313" key="4">
    <source>
        <dbReference type="EMBL" id="HIR06083.1"/>
    </source>
</evidence>
<evidence type="ECO:0000313" key="5">
    <source>
        <dbReference type="Proteomes" id="UP000824250"/>
    </source>
</evidence>
<dbReference type="EMBL" id="DVGC01000051">
    <property type="protein sequence ID" value="HIR06083.1"/>
    <property type="molecule type" value="Genomic_DNA"/>
</dbReference>
<comment type="similarity">
    <text evidence="1">Belongs to the DprA/Smf family.</text>
</comment>
<sequence length="363" mass="40438">MSEKEYLYLLCQVPGLGAVSLFRLQEQFGNFKGVWHAEEKSLRQANILTEKRVESILAARTREKEYRKDYESMMQRNIQFTAFWEEEYPARLRPYRDRPAAIFRKGRFPADGVPTAAIVGARNCTEYGRQMAQAFGEELSRAGVQIISGLALGVDGAAHRGALKAGGSTFAVLGCGINICYPKEHYELFCTMEERGGLLTEFPNGTRPAPMNFPVRNRIISALSDAVIIIEAREKSGSLITADLALEQGKEVFALPGRITDPLSGGCNKLLQGGAAVLLRPSDVLEFFGLKYEKKLTLHKNTEKRLAKNENLVYSCLDSRPKHFDEILSDTGLGVTECMECLMRLELAGLAGKTGNQYYCRKM</sequence>
<proteinExistence type="inferred from homology"/>
<dbReference type="PANTHER" id="PTHR43022:SF1">
    <property type="entry name" value="PROTEIN SMF"/>
    <property type="match status" value="1"/>
</dbReference>
<feature type="domain" description="DprA winged helix" evidence="3">
    <location>
        <begin position="304"/>
        <end position="350"/>
    </location>
</feature>
<organism evidence="4 5">
    <name type="scientific">Candidatus Copromonas faecavium</name>
    <name type="common">nom. illeg.</name>
    <dbReference type="NCBI Taxonomy" id="2840740"/>
    <lineage>
        <taxon>Bacteria</taxon>
        <taxon>Bacillati</taxon>
        <taxon>Bacillota</taxon>
        <taxon>Clostridia</taxon>
        <taxon>Lachnospirales</taxon>
        <taxon>Lachnospiraceae</taxon>
        <taxon>Candidatus Copromonas (nom. illeg.)</taxon>
    </lineage>
</organism>
<feature type="domain" description="Smf/DprA SLOG" evidence="2">
    <location>
        <begin position="80"/>
        <end position="288"/>
    </location>
</feature>
<dbReference type="Proteomes" id="UP000824250">
    <property type="component" value="Unassembled WGS sequence"/>
</dbReference>
<dbReference type="InterPro" id="IPR041614">
    <property type="entry name" value="DprA_WH"/>
</dbReference>
<evidence type="ECO:0000256" key="1">
    <source>
        <dbReference type="ARBA" id="ARBA00006525"/>
    </source>
</evidence>
<evidence type="ECO:0000259" key="3">
    <source>
        <dbReference type="Pfam" id="PF17782"/>
    </source>
</evidence>
<dbReference type="GO" id="GO:0009294">
    <property type="term" value="P:DNA-mediated transformation"/>
    <property type="evidence" value="ECO:0007669"/>
    <property type="project" value="InterPro"/>
</dbReference>
<name>A0A9D1A752_9FIRM</name>
<dbReference type="PANTHER" id="PTHR43022">
    <property type="entry name" value="PROTEIN SMF"/>
    <property type="match status" value="1"/>
</dbReference>
<dbReference type="Gene3D" id="1.10.10.10">
    <property type="entry name" value="Winged helix-like DNA-binding domain superfamily/Winged helix DNA-binding domain"/>
    <property type="match status" value="1"/>
</dbReference>
<comment type="caution">
    <text evidence="4">The sequence shown here is derived from an EMBL/GenBank/DDBJ whole genome shotgun (WGS) entry which is preliminary data.</text>
</comment>